<accession>A0A6J4PTV2</accession>
<name>A0A6J4PTV2_9BACT</name>
<evidence type="ECO:0000313" key="1">
    <source>
        <dbReference type="EMBL" id="CAA9425213.1"/>
    </source>
</evidence>
<gene>
    <name evidence="1" type="ORF">AVDCRST_MAG64-3119</name>
</gene>
<dbReference type="AlphaFoldDB" id="A0A6J4PTV2"/>
<proteinExistence type="predicted"/>
<sequence>MRAASDGYDPVRSTAARPPLPVKIRLFRGDRLERFAPVGRVSRVSNPWFRSGNTGWKPVIRERDATMWRTPL</sequence>
<reference evidence="1" key="1">
    <citation type="submission" date="2020-02" db="EMBL/GenBank/DDBJ databases">
        <authorList>
            <person name="Meier V. D."/>
        </authorList>
    </citation>
    <scope>NUCLEOTIDE SEQUENCE</scope>
    <source>
        <strain evidence="1">AVDCRST_MAG64</strain>
    </source>
</reference>
<protein>
    <submittedName>
        <fullName evidence="1">Uncharacterized protein</fullName>
    </submittedName>
</protein>
<organism evidence="1">
    <name type="scientific">uncultured Phycisphaerae bacterium</name>
    <dbReference type="NCBI Taxonomy" id="904963"/>
    <lineage>
        <taxon>Bacteria</taxon>
        <taxon>Pseudomonadati</taxon>
        <taxon>Planctomycetota</taxon>
        <taxon>Phycisphaerae</taxon>
        <taxon>environmental samples</taxon>
    </lineage>
</organism>
<dbReference type="EMBL" id="CADCUQ010000718">
    <property type="protein sequence ID" value="CAA9425213.1"/>
    <property type="molecule type" value="Genomic_DNA"/>
</dbReference>